<comment type="function">
    <text evidence="1">Involved in transcription antitermination. Required for transcription of ribosomal RNA (rRNA) genes. Binds specifically to the boxA antiterminator sequence of the ribosomal RNA (rrn) operons.</text>
</comment>
<dbReference type="Pfam" id="PF01029">
    <property type="entry name" value="NusB"/>
    <property type="match status" value="1"/>
</dbReference>
<dbReference type="RefSeq" id="WP_218282720.1">
    <property type="nucleotide sequence ID" value="NZ_CP078093.1"/>
</dbReference>
<dbReference type="PANTHER" id="PTHR11078:SF3">
    <property type="entry name" value="ANTITERMINATION NUSB DOMAIN-CONTAINING PROTEIN"/>
    <property type="match status" value="1"/>
</dbReference>
<name>A0ABX8RAE0_9CLOT</name>
<reference evidence="3" key="1">
    <citation type="submission" date="2021-07" db="EMBL/GenBank/DDBJ databases">
        <title>Complete genome sequence of Crassaminicella sp. 143-21, isolated from a deep-sea hydrothermal vent.</title>
        <authorList>
            <person name="Li X."/>
        </authorList>
    </citation>
    <scope>NUCLEOTIDE SEQUENCE</scope>
    <source>
        <strain evidence="3">143-21</strain>
    </source>
</reference>
<organism evidence="3 4">
    <name type="scientific">Crassaminicella indica</name>
    <dbReference type="NCBI Taxonomy" id="2855394"/>
    <lineage>
        <taxon>Bacteria</taxon>
        <taxon>Bacillati</taxon>
        <taxon>Bacillota</taxon>
        <taxon>Clostridia</taxon>
        <taxon>Eubacteriales</taxon>
        <taxon>Clostridiaceae</taxon>
        <taxon>Crassaminicella</taxon>
    </lineage>
</organism>
<dbReference type="InterPro" id="IPR011605">
    <property type="entry name" value="NusB_fam"/>
</dbReference>
<keyword evidence="1" id="KW-0805">Transcription regulation</keyword>
<dbReference type="NCBIfam" id="TIGR01951">
    <property type="entry name" value="nusB"/>
    <property type="match status" value="1"/>
</dbReference>
<comment type="similarity">
    <text evidence="1">Belongs to the NusB family.</text>
</comment>
<dbReference type="EMBL" id="CP078093">
    <property type="protein sequence ID" value="QXM06023.1"/>
    <property type="molecule type" value="Genomic_DNA"/>
</dbReference>
<dbReference type="Proteomes" id="UP000886818">
    <property type="component" value="Chromosome"/>
</dbReference>
<evidence type="ECO:0000259" key="2">
    <source>
        <dbReference type="Pfam" id="PF01029"/>
    </source>
</evidence>
<proteinExistence type="inferred from homology"/>
<dbReference type="HAMAP" id="MF_00073">
    <property type="entry name" value="NusB"/>
    <property type="match status" value="1"/>
</dbReference>
<evidence type="ECO:0000256" key="1">
    <source>
        <dbReference type="HAMAP-Rule" id="MF_00073"/>
    </source>
</evidence>
<dbReference type="InterPro" id="IPR006027">
    <property type="entry name" value="NusB_RsmB_TIM44"/>
</dbReference>
<keyword evidence="1" id="KW-0804">Transcription</keyword>
<accession>A0ABX8RAE0</accession>
<gene>
    <name evidence="1 3" type="primary">nusB</name>
    <name evidence="3" type="ORF">KVH43_11800</name>
</gene>
<dbReference type="PANTHER" id="PTHR11078">
    <property type="entry name" value="N UTILIZATION SUBSTANCE PROTEIN B-RELATED"/>
    <property type="match status" value="1"/>
</dbReference>
<evidence type="ECO:0000313" key="3">
    <source>
        <dbReference type="EMBL" id="QXM06023.1"/>
    </source>
</evidence>
<feature type="domain" description="NusB/RsmB/TIM44" evidence="2">
    <location>
        <begin position="6"/>
        <end position="128"/>
    </location>
</feature>
<protein>
    <recommendedName>
        <fullName evidence="1">Transcription antitermination protein NusB</fullName>
    </recommendedName>
    <alternativeName>
        <fullName evidence="1">Antitermination factor NusB</fullName>
    </alternativeName>
</protein>
<keyword evidence="4" id="KW-1185">Reference proteome</keyword>
<keyword evidence="1" id="KW-0694">RNA-binding</keyword>
<keyword evidence="1" id="KW-0889">Transcription antitermination</keyword>
<evidence type="ECO:0000313" key="4">
    <source>
        <dbReference type="Proteomes" id="UP000886818"/>
    </source>
</evidence>
<sequence length="131" mass="15348">MNRKLAREMAMKLIFQMDIQNDFSNKMIDKFLEELPEDHQLDYIKKLAEIFINNKEHIDNMIEEHAKGWKINRIAKVDLTILRVALTEIYYMKDIPEIVSINEAVEIAKTFSTEDSSKFINGVLGSIIEEK</sequence>